<gene>
    <name evidence="2" type="ORF">M0811_13986</name>
</gene>
<dbReference type="Pfam" id="PF00651">
    <property type="entry name" value="BTB"/>
    <property type="match status" value="1"/>
</dbReference>
<dbReference type="EMBL" id="JAPDFW010000008">
    <property type="protein sequence ID" value="KAJ5080541.1"/>
    <property type="molecule type" value="Genomic_DNA"/>
</dbReference>
<dbReference type="SUPFAM" id="SSF54695">
    <property type="entry name" value="POZ domain"/>
    <property type="match status" value="1"/>
</dbReference>
<proteinExistence type="predicted"/>
<dbReference type="Gene3D" id="3.30.710.10">
    <property type="entry name" value="Potassium Channel Kv1.1, Chain A"/>
    <property type="match status" value="1"/>
</dbReference>
<reference evidence="2" key="1">
    <citation type="submission" date="2022-10" db="EMBL/GenBank/DDBJ databases">
        <title>Novel sulphate-reducing endosymbionts in the free-living metamonad Anaeramoeba.</title>
        <authorList>
            <person name="Jerlstrom-Hultqvist J."/>
            <person name="Cepicka I."/>
            <person name="Gallot-Lavallee L."/>
            <person name="Salas-Leiva D."/>
            <person name="Curtis B.A."/>
            <person name="Zahonova K."/>
            <person name="Pipaliya S."/>
            <person name="Dacks J."/>
            <person name="Roger A.J."/>
        </authorList>
    </citation>
    <scope>NUCLEOTIDE SEQUENCE</scope>
    <source>
        <strain evidence="2">BMAN</strain>
    </source>
</reference>
<evidence type="ECO:0000313" key="3">
    <source>
        <dbReference type="Proteomes" id="UP001149090"/>
    </source>
</evidence>
<dbReference type="PROSITE" id="PS50097">
    <property type="entry name" value="BTB"/>
    <property type="match status" value="1"/>
</dbReference>
<dbReference type="Proteomes" id="UP001149090">
    <property type="component" value="Unassembled WGS sequence"/>
</dbReference>
<accession>A0A9Q0LV28</accession>
<evidence type="ECO:0000259" key="1">
    <source>
        <dbReference type="PROSITE" id="PS50097"/>
    </source>
</evidence>
<name>A0A9Q0LV28_ANAIG</name>
<dbReference type="SUPFAM" id="SSF52317">
    <property type="entry name" value="Class I glutamine amidotransferase-like"/>
    <property type="match status" value="1"/>
</dbReference>
<dbReference type="SMART" id="SM00225">
    <property type="entry name" value="BTB"/>
    <property type="match status" value="1"/>
</dbReference>
<dbReference type="InterPro" id="IPR000210">
    <property type="entry name" value="BTB/POZ_dom"/>
</dbReference>
<evidence type="ECO:0000313" key="2">
    <source>
        <dbReference type="EMBL" id="KAJ5080541.1"/>
    </source>
</evidence>
<dbReference type="AlphaFoldDB" id="A0A9Q0LV28"/>
<comment type="caution">
    <text evidence="2">The sequence shown here is derived from an EMBL/GenBank/DDBJ whole genome shotgun (WGS) entry which is preliminary data.</text>
</comment>
<dbReference type="InterPro" id="IPR011333">
    <property type="entry name" value="SKP1/BTB/POZ_sf"/>
</dbReference>
<dbReference type="PANTHER" id="PTHR45774">
    <property type="entry name" value="BTB/POZ DOMAIN-CONTAINING"/>
    <property type="match status" value="1"/>
</dbReference>
<dbReference type="Gene3D" id="3.40.50.880">
    <property type="match status" value="1"/>
</dbReference>
<organism evidence="2 3">
    <name type="scientific">Anaeramoeba ignava</name>
    <name type="common">Anaerobic marine amoeba</name>
    <dbReference type="NCBI Taxonomy" id="1746090"/>
    <lineage>
        <taxon>Eukaryota</taxon>
        <taxon>Metamonada</taxon>
        <taxon>Anaeramoebidae</taxon>
        <taxon>Anaeramoeba</taxon>
    </lineage>
</organism>
<protein>
    <submittedName>
        <fullName evidence="2">Lute isoform d</fullName>
    </submittedName>
</protein>
<keyword evidence="3" id="KW-1185">Reference proteome</keyword>
<dbReference type="OrthoDB" id="636773at2759"/>
<dbReference type="PANTHER" id="PTHR45774:SF3">
    <property type="entry name" value="BTB (POZ) DOMAIN-CONTAINING 2B-RELATED"/>
    <property type="match status" value="1"/>
</dbReference>
<sequence length="498" mass="57098">MQKTIPNLEDSLENLINNQKYSDVHFYIGADRKLFYAHKLVLSLSSKFWEKMFYGLNWKEVANKKVANVEVPDIRYPVFQSLMDYVYTRKYTIKEEDLIDVLLASDKYLIEGLKKLIFEHVRSTTTPIQALTLLDLPEIYFGVPELKDCLIDFLAQTPNALGIKNCLQKRMEDTIKTIFSLEEIHTPEHILFDSLLDWGKWVCQFNLAEPSPSNIHSVISNILPSIRFSHFSQKEFEKVRESQLFDESQLQEMEKNITKSEFVSDRFRRKQKIKSKRIEDIKVLLISAHITPSRAVDIAKSIKSQGIQHVDIFEAMTIQPNLEKMMEYDAVFLFSGYSPYPEKELGDALADYVRAGGGLVFGTVWLMATDLSYSGKINGQIADPKNGFLPFEKANFSLRNRQVLGDYDTSHYIMQGVKNFDLGDGSYYVRVQHSNGNLIASYTSGIPFIGEQRICDDWGTVVILNLYPPSNEEYGDYWISTTDGAKIIANSVAYVAMF</sequence>
<dbReference type="InterPro" id="IPR029062">
    <property type="entry name" value="Class_I_gatase-like"/>
</dbReference>
<feature type="domain" description="BTB" evidence="1">
    <location>
        <begin position="22"/>
        <end position="95"/>
    </location>
</feature>